<comment type="caution">
    <text evidence="2">The sequence shown here is derived from an EMBL/GenBank/DDBJ whole genome shotgun (WGS) entry which is preliminary data.</text>
</comment>
<evidence type="ECO:0000313" key="2">
    <source>
        <dbReference type="EMBL" id="MBO8446047.1"/>
    </source>
</evidence>
<dbReference type="EMBL" id="JADIMO010000135">
    <property type="protein sequence ID" value="MBO8446047.1"/>
    <property type="molecule type" value="Genomic_DNA"/>
</dbReference>
<name>A0A9D9EF03_9BACT</name>
<reference evidence="2" key="1">
    <citation type="submission" date="2020-10" db="EMBL/GenBank/DDBJ databases">
        <authorList>
            <person name="Gilroy R."/>
        </authorList>
    </citation>
    <scope>NUCLEOTIDE SEQUENCE</scope>
    <source>
        <strain evidence="2">D5-748</strain>
    </source>
</reference>
<keyword evidence="1" id="KW-0732">Signal</keyword>
<dbReference type="Proteomes" id="UP000823619">
    <property type="component" value="Unassembled WGS sequence"/>
</dbReference>
<reference evidence="2" key="2">
    <citation type="journal article" date="2021" name="PeerJ">
        <title>Extensive microbial diversity within the chicken gut microbiome revealed by metagenomics and culture.</title>
        <authorList>
            <person name="Gilroy R."/>
            <person name="Ravi A."/>
            <person name="Getino M."/>
            <person name="Pursley I."/>
            <person name="Horton D.L."/>
            <person name="Alikhan N.F."/>
            <person name="Baker D."/>
            <person name="Gharbi K."/>
            <person name="Hall N."/>
            <person name="Watson M."/>
            <person name="Adriaenssens E.M."/>
            <person name="Foster-Nyarko E."/>
            <person name="Jarju S."/>
            <person name="Secka A."/>
            <person name="Antonio M."/>
            <person name="Oren A."/>
            <person name="Chaudhuri R.R."/>
            <person name="La Ragione R."/>
            <person name="Hildebrand F."/>
            <person name="Pallen M.J."/>
        </authorList>
    </citation>
    <scope>NUCLEOTIDE SEQUENCE</scope>
    <source>
        <strain evidence="2">D5-748</strain>
    </source>
</reference>
<evidence type="ECO:0000313" key="3">
    <source>
        <dbReference type="Proteomes" id="UP000823619"/>
    </source>
</evidence>
<dbReference type="PROSITE" id="PS51257">
    <property type="entry name" value="PROKAR_LIPOPROTEIN"/>
    <property type="match status" value="1"/>
</dbReference>
<feature type="chain" id="PRO_5039689425" description="Lipoprotein" evidence="1">
    <location>
        <begin position="19"/>
        <end position="196"/>
    </location>
</feature>
<sequence length="196" mass="21985">MKKLFLAAAVLMQLSVMSCDKSQYGDVTISSDELHGFYALQNPKETYRLESDGTLTGCGRYEDNPGWPGSLEFYYEFGDGLLVQYSVYSYESEKVYVLKQEDSAASSNRFSFDAGSRSVDTNLSCFGTGELILYSAGMDKIEILCAAGWHEDDGTALYRLYVMKPVTDRSEIAMLQSNLPDTDENRTKILDEFMSM</sequence>
<evidence type="ECO:0008006" key="4">
    <source>
        <dbReference type="Google" id="ProtNLM"/>
    </source>
</evidence>
<dbReference type="AlphaFoldDB" id="A0A9D9EF03"/>
<accession>A0A9D9EF03</accession>
<protein>
    <recommendedName>
        <fullName evidence="4">Lipoprotein</fullName>
    </recommendedName>
</protein>
<proteinExistence type="predicted"/>
<gene>
    <name evidence="2" type="ORF">IAC23_10225</name>
</gene>
<evidence type="ECO:0000256" key="1">
    <source>
        <dbReference type="SAM" id="SignalP"/>
    </source>
</evidence>
<organism evidence="2 3">
    <name type="scientific">Candidatus Cryptobacteroides merdavium</name>
    <dbReference type="NCBI Taxonomy" id="2840769"/>
    <lineage>
        <taxon>Bacteria</taxon>
        <taxon>Pseudomonadati</taxon>
        <taxon>Bacteroidota</taxon>
        <taxon>Bacteroidia</taxon>
        <taxon>Bacteroidales</taxon>
        <taxon>Candidatus Cryptobacteroides</taxon>
    </lineage>
</organism>
<feature type="signal peptide" evidence="1">
    <location>
        <begin position="1"/>
        <end position="18"/>
    </location>
</feature>